<reference evidence="2" key="1">
    <citation type="submission" date="2022-12" db="EMBL/GenBank/DDBJ databases">
        <title>Chromosome-Level Genome Assembly of Japanese Cedar (Cryptomeriajaponica D. Don).</title>
        <authorList>
            <person name="Fujino T."/>
            <person name="Yamaguchi K."/>
            <person name="Yokoyama T."/>
            <person name="Hamanaka T."/>
            <person name="Harazono Y."/>
            <person name="Kamada H."/>
            <person name="Kobayashi W."/>
            <person name="Ujino-Ihara T."/>
            <person name="Uchiyama K."/>
            <person name="Matsumoto A."/>
            <person name="Izuno A."/>
            <person name="Tsumura Y."/>
            <person name="Toyoda A."/>
            <person name="Shigenobu S."/>
            <person name="Moriguchi Y."/>
            <person name="Ueno S."/>
            <person name="Kasahara M."/>
        </authorList>
    </citation>
    <scope>NUCLEOTIDE SEQUENCE</scope>
</reference>
<gene>
    <name evidence="2" type="ORF">SUGI_1252240</name>
</gene>
<dbReference type="Proteomes" id="UP001234787">
    <property type="component" value="Unassembled WGS sequence"/>
</dbReference>
<proteinExistence type="predicted"/>
<feature type="compositionally biased region" description="Polar residues" evidence="1">
    <location>
        <begin position="55"/>
        <end position="70"/>
    </location>
</feature>
<accession>A0AAD3NQF1</accession>
<dbReference type="AlphaFoldDB" id="A0AAD3NQF1"/>
<feature type="region of interest" description="Disordered" evidence="1">
    <location>
        <begin position="51"/>
        <end position="76"/>
    </location>
</feature>
<organism evidence="2 3">
    <name type="scientific">Cryptomeria japonica</name>
    <name type="common">Japanese cedar</name>
    <name type="synonym">Cupressus japonica</name>
    <dbReference type="NCBI Taxonomy" id="3369"/>
    <lineage>
        <taxon>Eukaryota</taxon>
        <taxon>Viridiplantae</taxon>
        <taxon>Streptophyta</taxon>
        <taxon>Embryophyta</taxon>
        <taxon>Tracheophyta</taxon>
        <taxon>Spermatophyta</taxon>
        <taxon>Pinopsida</taxon>
        <taxon>Pinidae</taxon>
        <taxon>Conifers II</taxon>
        <taxon>Cupressales</taxon>
        <taxon>Cupressaceae</taxon>
        <taxon>Cryptomeria</taxon>
    </lineage>
</organism>
<name>A0AAD3NQF1_CRYJA</name>
<comment type="caution">
    <text evidence="2">The sequence shown here is derived from an EMBL/GenBank/DDBJ whole genome shotgun (WGS) entry which is preliminary data.</text>
</comment>
<evidence type="ECO:0000313" key="3">
    <source>
        <dbReference type="Proteomes" id="UP001234787"/>
    </source>
</evidence>
<keyword evidence="3" id="KW-1185">Reference proteome</keyword>
<protein>
    <submittedName>
        <fullName evidence="2">Uncharacterized protein</fullName>
    </submittedName>
</protein>
<evidence type="ECO:0000313" key="2">
    <source>
        <dbReference type="EMBL" id="GLJ56713.1"/>
    </source>
</evidence>
<feature type="region of interest" description="Disordered" evidence="1">
    <location>
        <begin position="1"/>
        <end position="36"/>
    </location>
</feature>
<dbReference type="EMBL" id="BSEH01000035">
    <property type="protein sequence ID" value="GLJ56713.1"/>
    <property type="molecule type" value="Genomic_DNA"/>
</dbReference>
<sequence length="115" mass="13138">MEKTREESSLTGERSQGDHESAESGTALNRREKPARITEIYIQLQRRNVPKIENNGRNASNVHFGTNASPEDNRPNIERVAMLRNLRAKRSHTGYGSESPKHSWARRSLRSLISR</sequence>
<feature type="region of interest" description="Disordered" evidence="1">
    <location>
        <begin position="88"/>
        <end position="115"/>
    </location>
</feature>
<evidence type="ECO:0000256" key="1">
    <source>
        <dbReference type="SAM" id="MobiDB-lite"/>
    </source>
</evidence>